<dbReference type="InterPro" id="IPR038071">
    <property type="entry name" value="UROD/MetE-like_sf"/>
</dbReference>
<keyword evidence="3" id="KW-1185">Reference proteome</keyword>
<dbReference type="EMBL" id="CP001769">
    <property type="protein sequence ID" value="ADB39785.1"/>
    <property type="molecule type" value="Genomic_DNA"/>
</dbReference>
<gene>
    <name evidence="2" type="ordered locus">Slin_3790</name>
</gene>
<accession>D2QC50</accession>
<dbReference type="HOGENOM" id="CLU_914425_0_0_10"/>
<dbReference type="Proteomes" id="UP000002028">
    <property type="component" value="Chromosome"/>
</dbReference>
<evidence type="ECO:0000259" key="1">
    <source>
        <dbReference type="Pfam" id="PF01208"/>
    </source>
</evidence>
<evidence type="ECO:0000313" key="2">
    <source>
        <dbReference type="EMBL" id="ADB39785.1"/>
    </source>
</evidence>
<dbReference type="Gene3D" id="3.20.20.210">
    <property type="match status" value="1"/>
</dbReference>
<dbReference type="Pfam" id="PF01208">
    <property type="entry name" value="URO-D"/>
    <property type="match status" value="1"/>
</dbReference>
<dbReference type="InterPro" id="IPR000257">
    <property type="entry name" value="Uroporphyrinogen_deCOase"/>
</dbReference>
<reference evidence="2 3" key="1">
    <citation type="journal article" date="2010" name="Stand. Genomic Sci.">
        <title>Complete genome sequence of Spirosoma linguale type strain (1).</title>
        <authorList>
            <person name="Lail K."/>
            <person name="Sikorski J."/>
            <person name="Saunders E."/>
            <person name="Lapidus A."/>
            <person name="Glavina Del Rio T."/>
            <person name="Copeland A."/>
            <person name="Tice H."/>
            <person name="Cheng J.-F."/>
            <person name="Lucas S."/>
            <person name="Nolan M."/>
            <person name="Bruce D."/>
            <person name="Goodwin L."/>
            <person name="Pitluck S."/>
            <person name="Ivanova N."/>
            <person name="Mavromatis K."/>
            <person name="Ovchinnikova G."/>
            <person name="Pati A."/>
            <person name="Chen A."/>
            <person name="Palaniappan K."/>
            <person name="Land M."/>
            <person name="Hauser L."/>
            <person name="Chang Y.-J."/>
            <person name="Jeffries C.D."/>
            <person name="Chain P."/>
            <person name="Brettin T."/>
            <person name="Detter J.C."/>
            <person name="Schuetze A."/>
            <person name="Rohde M."/>
            <person name="Tindall B.J."/>
            <person name="Goeker M."/>
            <person name="Bristow J."/>
            <person name="Eisen J.A."/>
            <person name="Markowitz V."/>
            <person name="Hugenholtz P."/>
            <person name="Kyrpides N.C."/>
            <person name="Klenk H.-P."/>
            <person name="Chen F."/>
        </authorList>
    </citation>
    <scope>NUCLEOTIDE SEQUENCE [LARGE SCALE GENOMIC DNA]</scope>
    <source>
        <strain evidence="3">ATCC 33905 / DSM 74 / LMG 10896 / Claus 1</strain>
    </source>
</reference>
<name>D2QC50_SPILD</name>
<dbReference type="KEGG" id="sli:Slin_3790"/>
<organism evidence="2 3">
    <name type="scientific">Spirosoma linguale (strain ATCC 33905 / DSM 74 / LMG 10896 / Claus 1)</name>
    <dbReference type="NCBI Taxonomy" id="504472"/>
    <lineage>
        <taxon>Bacteria</taxon>
        <taxon>Pseudomonadati</taxon>
        <taxon>Bacteroidota</taxon>
        <taxon>Cytophagia</taxon>
        <taxon>Cytophagales</taxon>
        <taxon>Cytophagaceae</taxon>
        <taxon>Spirosoma</taxon>
    </lineage>
</organism>
<dbReference type="GO" id="GO:0004853">
    <property type="term" value="F:uroporphyrinogen decarboxylase activity"/>
    <property type="evidence" value="ECO:0007669"/>
    <property type="project" value="InterPro"/>
</dbReference>
<feature type="domain" description="Uroporphyrinogen decarboxylase (URO-D)" evidence="1">
    <location>
        <begin position="10"/>
        <end position="190"/>
    </location>
</feature>
<protein>
    <recommendedName>
        <fullName evidence="1">Uroporphyrinogen decarboxylase (URO-D) domain-containing protein</fullName>
    </recommendedName>
</protein>
<dbReference type="eggNOG" id="COG0407">
    <property type="taxonomic scope" value="Bacteria"/>
</dbReference>
<evidence type="ECO:0000313" key="3">
    <source>
        <dbReference type="Proteomes" id="UP000002028"/>
    </source>
</evidence>
<dbReference type="SUPFAM" id="SSF51726">
    <property type="entry name" value="UROD/MetE-like"/>
    <property type="match status" value="1"/>
</dbReference>
<proteinExistence type="predicted"/>
<sequence length="312" mass="35398">MYMSISFWKHYPQLDQDGRMLAQATIAYQQRFQFDFVKLTPAGTWLAVCYGAVDACQGDHLGRRTIIKPCVNNWQDWQQLPLFGHPYFPQMLTQQLIASRMVSQAMEEVDVCATVFSPLSQAIQIAGLDTFIKQLEKYPEEVEKGLTRITRNTNFVLDELAESGIKRLFYVMQHTQEHVFPATQYHQIAARHDLACLGYSASIFKDTLVHLHGENVYWGLSSSIRGVRIHYGIHPTNPAPVGLAQQAQLPVVAGIPVSELTRITSKQQAQQLLELHFTDTAEPLLTGNCVLPLNFSDQQTDFWIQSFSQLLN</sequence>
<dbReference type="AlphaFoldDB" id="D2QC50"/>
<dbReference type="GO" id="GO:0006779">
    <property type="term" value="P:porphyrin-containing compound biosynthetic process"/>
    <property type="evidence" value="ECO:0007669"/>
    <property type="project" value="InterPro"/>
</dbReference>
<dbReference type="STRING" id="504472.Slin_3790"/>